<protein>
    <submittedName>
        <fullName evidence="1">Uncharacterized protein</fullName>
    </submittedName>
</protein>
<accession>A0AAD0PX09</accession>
<evidence type="ECO:0000313" key="1">
    <source>
        <dbReference type="EMBL" id="AXH60311.1"/>
    </source>
</evidence>
<organism evidence="1 2">
    <name type="scientific">Pseudomonas amygdali pv. lachrymans str. M301315</name>
    <dbReference type="NCBI Taxonomy" id="629260"/>
    <lineage>
        <taxon>Bacteria</taxon>
        <taxon>Pseudomonadati</taxon>
        <taxon>Pseudomonadota</taxon>
        <taxon>Gammaproteobacteria</taxon>
        <taxon>Pseudomonadales</taxon>
        <taxon>Pseudomonadaceae</taxon>
        <taxon>Pseudomonas</taxon>
        <taxon>Pseudomonas amygdali</taxon>
    </lineage>
</organism>
<reference evidence="1 2" key="1">
    <citation type="journal article" date="2011" name="PLoS Pathog.">
        <title>Dynamic evolution of pathogenicity revealed by sequencing and comparative genomics of 19 Pseudomonas syringae isolates.</title>
        <authorList>
            <person name="Baltrus D.A."/>
            <person name="Nishimura M.T."/>
            <person name="Romanchuk A."/>
            <person name="Chang J.H."/>
            <person name="Mukhtar M.S."/>
            <person name="Cherkis K."/>
            <person name="Roach J."/>
            <person name="Grant S.R."/>
            <person name="Jones C.D."/>
            <person name="Dangl J.L."/>
        </authorList>
    </citation>
    <scope>NUCLEOTIDE SEQUENCE [LARGE SCALE GENOMIC DNA]</scope>
    <source>
        <strain evidence="1 2">M301315</strain>
    </source>
</reference>
<geneLocation type="plasmid" evidence="2">
    <name>pmppla107</name>
</geneLocation>
<dbReference type="AlphaFoldDB" id="A0AAD0PX09"/>
<dbReference type="GeneID" id="39473783"/>
<name>A0AAD0PX09_PSEAV</name>
<dbReference type="RefSeq" id="WP_005742548.1">
    <property type="nucleotide sequence ID" value="NZ_CP031226.1"/>
</dbReference>
<sequence>MTTDRFTQTLQGLKGLQEKLAKEFSKDTLGEYVALEATLNNKLLGNDGLTLEITKLLLELLPSQKAHHIFLLALFGAKHSMDGDALSEMLDLFGAPDFDVYHASLAHMTAMFRVAGNNEVVLGWMLCNRSEGEGYNKVLREMVFKCIPLCKRNKPIGDSLVEAIDITHPDLKGFEAVYDFFRHSPAILSSPSLLLRSPQALLRDALLIRKKESFGDAGLQSSDFFKPGYDITPDLVNPILSDPVTQWAVLDIMTIASFKPIRFVSMSCSEKPSGAESALWAFSRMGASRIHAIAELDITVLARCFQHHAVFVDVCHKVLEGRLGEKVAGKLLCNMIEATMLLRNTRKLNEYPREYEDVVKQVLDPLVTPGHFQAIKGMRYDLYFAVNDQAAMMEESAPSFWVEFSTFRGWRSSRVRETFFASDLGL</sequence>
<dbReference type="Proteomes" id="UP000006426">
    <property type="component" value="Plasmid pmppla107"/>
</dbReference>
<evidence type="ECO:0000313" key="2">
    <source>
        <dbReference type="Proteomes" id="UP000006426"/>
    </source>
</evidence>
<proteinExistence type="predicted"/>
<dbReference type="EMBL" id="CP031226">
    <property type="protein sequence ID" value="AXH60311.1"/>
    <property type="molecule type" value="Genomic_DNA"/>
</dbReference>
<keyword evidence="1" id="KW-0614">Plasmid</keyword>
<gene>
    <name evidence="1" type="ORF">PLA107_034585</name>
</gene>